<dbReference type="InterPro" id="IPR025150">
    <property type="entry name" value="GH123_cat"/>
</dbReference>
<gene>
    <name evidence="2" type="ORF">DFP88_101402</name>
</gene>
<dbReference type="Gene3D" id="3.20.20.80">
    <property type="entry name" value="Glycosidases"/>
    <property type="match status" value="1"/>
</dbReference>
<accession>A0A318SW57</accession>
<comment type="caution">
    <text evidence="2">The sequence shown here is derived from an EMBL/GenBank/DDBJ whole genome shotgun (WGS) entry which is preliminary data.</text>
</comment>
<dbReference type="EMBL" id="QJTE01000001">
    <property type="protein sequence ID" value="PYE85732.1"/>
    <property type="molecule type" value="Genomic_DNA"/>
</dbReference>
<protein>
    <submittedName>
        <fullName evidence="2">Uncharacterized protein DUF4091</fullName>
    </submittedName>
</protein>
<evidence type="ECO:0000259" key="1">
    <source>
        <dbReference type="Pfam" id="PF13320"/>
    </source>
</evidence>
<evidence type="ECO:0000313" key="3">
    <source>
        <dbReference type="Proteomes" id="UP000248311"/>
    </source>
</evidence>
<dbReference type="AlphaFoldDB" id="A0A318SW57"/>
<dbReference type="Proteomes" id="UP000248311">
    <property type="component" value="Unassembled WGS sequence"/>
</dbReference>
<sequence length="562" mass="62049">MSERAWTVVLCDSLEKVFPDSAPRALDPGLPLRGTRGGAVRVQLAVRPPETRHNASLPHPPEGLLPSVGVTADTPDGLEARLHAVDLVPARFLAFEGHDDFYLRDTPGLWPDPLRPLAPGERVASHVGQWQAFWIDIEIAPEAKAGPRDIELTVTTSTDVCIARLTLRVEVADIALEPLGIVNTHWLHGDCTAQYYGVEPLSEPWWHAIDRTMAAAAEIGVNGLLTPVWMPVLDTAPGAERLNVQLLGIRAEEDGYSVDFSALDRWLDLLRKNGIAYVEVAHLFTQWGAEATPPIRVTHGNETRRDFGWDVAATDPRYRRLMEALLPALKAHLAAEWGLERVIFHISDEPTGAMLESYRAARETVIDLLEGCRVVDAMSAYLLYSEGVVTEPVVASDKAQPFLDAGVKPMWLYYCVGQHREVSNRFFAMPSARTRALGLQLWLTGAAGFLHWGLNFYNGYLSKQVIDPFLSPDAGGAFPAGDPFILYPGPEGEPWHSLRGKVLRDAFDDLALMQMLEARLGREAVQRLVDPEGAITLTAYPRDPAHYLDLRNRLIAALEDAG</sequence>
<name>A0A318SW57_9RHOB</name>
<feature type="domain" description="Glycoside hydrolase 123 catalytic" evidence="1">
    <location>
        <begin position="186"/>
        <end position="516"/>
    </location>
</feature>
<proteinExistence type="predicted"/>
<dbReference type="SUPFAM" id="SSF51445">
    <property type="entry name" value="(Trans)glycosidases"/>
    <property type="match status" value="1"/>
</dbReference>
<dbReference type="RefSeq" id="WP_220032273.1">
    <property type="nucleotide sequence ID" value="NZ_QJTE01000001.1"/>
</dbReference>
<dbReference type="InterPro" id="IPR017853">
    <property type="entry name" value="GH"/>
</dbReference>
<evidence type="ECO:0000313" key="2">
    <source>
        <dbReference type="EMBL" id="PYE85732.1"/>
    </source>
</evidence>
<dbReference type="Pfam" id="PF13320">
    <property type="entry name" value="GH123_cat"/>
    <property type="match status" value="1"/>
</dbReference>
<keyword evidence="3" id="KW-1185">Reference proteome</keyword>
<reference evidence="2 3" key="1">
    <citation type="submission" date="2018-06" db="EMBL/GenBank/DDBJ databases">
        <title>Genomic Encyclopedia of Type Strains, Phase III (KMG-III): the genomes of soil and plant-associated and newly described type strains.</title>
        <authorList>
            <person name="Whitman W."/>
        </authorList>
    </citation>
    <scope>NUCLEOTIDE SEQUENCE [LARGE SCALE GENOMIC DNA]</scope>
    <source>
        <strain evidence="2 3">CECT 9025</strain>
    </source>
</reference>
<organism evidence="2 3">
    <name type="scientific">Pseudoroseicyclus aestuarii</name>
    <dbReference type="NCBI Taxonomy" id="1795041"/>
    <lineage>
        <taxon>Bacteria</taxon>
        <taxon>Pseudomonadati</taxon>
        <taxon>Pseudomonadota</taxon>
        <taxon>Alphaproteobacteria</taxon>
        <taxon>Rhodobacterales</taxon>
        <taxon>Paracoccaceae</taxon>
        <taxon>Pseudoroseicyclus</taxon>
    </lineage>
</organism>